<evidence type="ECO:0000313" key="3">
    <source>
        <dbReference type="Proteomes" id="UP001287059"/>
    </source>
</evidence>
<protein>
    <submittedName>
        <fullName evidence="2">Myo-inosose-2 dehydratase</fullName>
        <ecNumber evidence="2">4.2.1.44</ecNumber>
    </submittedName>
</protein>
<evidence type="ECO:0000313" key="2">
    <source>
        <dbReference type="EMBL" id="MDX8480520.1"/>
    </source>
</evidence>
<gene>
    <name evidence="2" type="primary">iolE</name>
    <name evidence="2" type="ORF">RFN28_18935</name>
</gene>
<dbReference type="InterPro" id="IPR050312">
    <property type="entry name" value="IolE/XylAMocC-like"/>
</dbReference>
<dbReference type="SUPFAM" id="SSF51658">
    <property type="entry name" value="Xylose isomerase-like"/>
    <property type="match status" value="1"/>
</dbReference>
<feature type="domain" description="Xylose isomerase-like TIM barrel" evidence="1">
    <location>
        <begin position="33"/>
        <end position="275"/>
    </location>
</feature>
<dbReference type="NCBIfam" id="TIGR04379">
    <property type="entry name" value="myo_inos_iolE"/>
    <property type="match status" value="1"/>
</dbReference>
<name>A0ABU4Y0P1_9HYPH</name>
<dbReference type="EMBL" id="JAVIIW010000022">
    <property type="protein sequence ID" value="MDX8480520.1"/>
    <property type="molecule type" value="Genomic_DNA"/>
</dbReference>
<keyword evidence="2" id="KW-0456">Lyase</keyword>
<proteinExistence type="predicted"/>
<dbReference type="InterPro" id="IPR036237">
    <property type="entry name" value="Xyl_isomerase-like_sf"/>
</dbReference>
<dbReference type="GO" id="GO:0050114">
    <property type="term" value="F:myo-inosose-2 dehydratase activity"/>
    <property type="evidence" value="ECO:0007669"/>
    <property type="project" value="UniProtKB-EC"/>
</dbReference>
<organism evidence="2 3">
    <name type="scientific">Mesorhizobium album</name>
    <dbReference type="NCBI Taxonomy" id="3072314"/>
    <lineage>
        <taxon>Bacteria</taxon>
        <taxon>Pseudomonadati</taxon>
        <taxon>Pseudomonadota</taxon>
        <taxon>Alphaproteobacteria</taxon>
        <taxon>Hyphomicrobiales</taxon>
        <taxon>Phyllobacteriaceae</taxon>
        <taxon>Mesorhizobium</taxon>
    </lineage>
</organism>
<dbReference type="Gene3D" id="3.20.20.150">
    <property type="entry name" value="Divalent-metal-dependent TIM barrel enzymes"/>
    <property type="match status" value="1"/>
</dbReference>
<keyword evidence="3" id="KW-1185">Reference proteome</keyword>
<comment type="caution">
    <text evidence="2">The sequence shown here is derived from an EMBL/GenBank/DDBJ whole genome shotgun (WGS) entry which is preliminary data.</text>
</comment>
<accession>A0ABU4Y0P1</accession>
<dbReference type="PANTHER" id="PTHR12110">
    <property type="entry name" value="HYDROXYPYRUVATE ISOMERASE"/>
    <property type="match status" value="1"/>
</dbReference>
<sequence length="314" mass="34600">MTTVRLGINPITWTNDDVPELGGDTPLETCLSETAEAGYAGTELGGKFPRDSRTLGPILDHYGLALVSGWYDGRICEKEVEEEFEAILPHLTLLRDLGAKHVVYADTSRGRHGAIHDPISQRPKLSAEEWKPYGEKITRLAERFADFGVGMAFHHHMGTIVETDQEIDTLMKTTGKAVGLLYDTGHCAFSGGDPEQLLRRHVGRVVHVHCKDVRPAVLKKAREADMSFMGAVMEGIFTVPGDGAIDYQTLLKILADKGYSGWLVVEAEQDPAKAHPLTYATMGYRNLRDLARKAGFTVDERKGRGTSGELRQGR</sequence>
<dbReference type="EC" id="4.2.1.44" evidence="2"/>
<dbReference type="Proteomes" id="UP001287059">
    <property type="component" value="Unassembled WGS sequence"/>
</dbReference>
<evidence type="ECO:0000259" key="1">
    <source>
        <dbReference type="Pfam" id="PF01261"/>
    </source>
</evidence>
<dbReference type="RefSeq" id="WP_320288843.1">
    <property type="nucleotide sequence ID" value="NZ_JAVIIW010000022.1"/>
</dbReference>
<reference evidence="2 3" key="1">
    <citation type="submission" date="2023-08" db="EMBL/GenBank/DDBJ databases">
        <title>Implementing the SeqCode for naming new Mesorhizobium species isolated from Vachellia karroo root nodules.</title>
        <authorList>
            <person name="Van Lill M."/>
        </authorList>
    </citation>
    <scope>NUCLEOTIDE SEQUENCE [LARGE SCALE GENOMIC DNA]</scope>
    <source>
        <strain evidence="2 3">VK24D</strain>
    </source>
</reference>
<keyword evidence="2" id="KW-0378">Hydrolase</keyword>
<dbReference type="PANTHER" id="PTHR12110:SF41">
    <property type="entry name" value="INOSOSE DEHYDRATASE"/>
    <property type="match status" value="1"/>
</dbReference>
<dbReference type="InterPro" id="IPR013022">
    <property type="entry name" value="Xyl_isomerase-like_TIM-brl"/>
</dbReference>
<dbReference type="GO" id="GO:0016787">
    <property type="term" value="F:hydrolase activity"/>
    <property type="evidence" value="ECO:0007669"/>
    <property type="project" value="UniProtKB-KW"/>
</dbReference>
<dbReference type="Pfam" id="PF01261">
    <property type="entry name" value="AP_endonuc_2"/>
    <property type="match status" value="1"/>
</dbReference>
<dbReference type="InterPro" id="IPR030823">
    <property type="entry name" value="IolE/MocC"/>
</dbReference>